<evidence type="ECO:0000313" key="3">
    <source>
        <dbReference type="WBParaSite" id="HPLM_0001196501-mRNA-1"/>
    </source>
</evidence>
<keyword evidence="2" id="KW-1185">Reference proteome</keyword>
<evidence type="ECO:0000313" key="1">
    <source>
        <dbReference type="EMBL" id="VDO44316.1"/>
    </source>
</evidence>
<dbReference type="OrthoDB" id="5873594at2759"/>
<organism evidence="3">
    <name type="scientific">Haemonchus placei</name>
    <name type="common">Barber's pole worm</name>
    <dbReference type="NCBI Taxonomy" id="6290"/>
    <lineage>
        <taxon>Eukaryota</taxon>
        <taxon>Metazoa</taxon>
        <taxon>Ecdysozoa</taxon>
        <taxon>Nematoda</taxon>
        <taxon>Chromadorea</taxon>
        <taxon>Rhabditida</taxon>
        <taxon>Rhabditina</taxon>
        <taxon>Rhabditomorpha</taxon>
        <taxon>Strongyloidea</taxon>
        <taxon>Trichostrongylidae</taxon>
        <taxon>Haemonchus</taxon>
    </lineage>
</organism>
<reference evidence="1 2" key="2">
    <citation type="submission" date="2018-11" db="EMBL/GenBank/DDBJ databases">
        <authorList>
            <consortium name="Pathogen Informatics"/>
        </authorList>
    </citation>
    <scope>NUCLEOTIDE SEQUENCE [LARGE SCALE GENOMIC DNA]</scope>
    <source>
        <strain evidence="1 2">MHpl1</strain>
    </source>
</reference>
<proteinExistence type="predicted"/>
<dbReference type="Proteomes" id="UP000268014">
    <property type="component" value="Unassembled WGS sequence"/>
</dbReference>
<dbReference type="EMBL" id="UZAF01017719">
    <property type="protein sequence ID" value="VDO44316.1"/>
    <property type="molecule type" value="Genomic_DNA"/>
</dbReference>
<gene>
    <name evidence="1" type="ORF">HPLM_LOCUS11957</name>
</gene>
<evidence type="ECO:0000313" key="2">
    <source>
        <dbReference type="Proteomes" id="UP000268014"/>
    </source>
</evidence>
<name>A0A0N4WLE2_HAEPC</name>
<protein>
    <submittedName>
        <fullName evidence="3">C-type lectin domain-containing protein</fullName>
    </submittedName>
</protein>
<sequence>MFKLATDNFVFESSVRHLAFIWKAYRSATIRINAYNDSCNETSATLKNVPDLLSDVSGAGQFCIHILQCICSIFQGDDMSKNPTFLGINKRLLRKNTINGVFPYRREMYGVTFNTAKDSCAQAGETNQGTLRLKRIWAVFYNKETKIVKSIRASVVKHDAIVGASIFTYNGTMTNMRIGIYILIVRFSKIRENENPETNIFLTSKTSWSKDKLSNAGVGLDFSEMYFESPFALKIDIEELTKAGEVDRGSYTLNQCWDDKKWIANEGLYQLNVVNGKWYPVYYNPRNADFYYEYD</sequence>
<reference evidence="3" key="1">
    <citation type="submission" date="2017-02" db="UniProtKB">
        <authorList>
            <consortium name="WormBaseParasite"/>
        </authorList>
    </citation>
    <scope>IDENTIFICATION</scope>
</reference>
<dbReference type="AlphaFoldDB" id="A0A0N4WLE2"/>
<dbReference type="WBParaSite" id="HPLM_0001196501-mRNA-1">
    <property type="protein sequence ID" value="HPLM_0001196501-mRNA-1"/>
    <property type="gene ID" value="HPLM_0001196501"/>
</dbReference>
<accession>A0A0N4WLE2</accession>